<dbReference type="EMBL" id="JBDFQZ010000010">
    <property type="protein sequence ID" value="KAK9681784.1"/>
    <property type="molecule type" value="Genomic_DNA"/>
</dbReference>
<dbReference type="Proteomes" id="UP001443914">
    <property type="component" value="Unassembled WGS sequence"/>
</dbReference>
<keyword evidence="2" id="KW-1185">Reference proteome</keyword>
<protein>
    <recommendedName>
        <fullName evidence="3">Polyprotein</fullName>
    </recommendedName>
</protein>
<sequence length="242" mass="27253">MEKCTCQILKKLLEAASNEKVMTFLMGLNESYDMLRTNILSMEPLPSINKAYSFVQQIESQKNISNIIQNSQDISATVIEKVYYSSTSSGGAGNWRREAKRVKTEDKWCSFCKRRGHVKENCFKLHPEQKSSYQSRNQKNSGQRYVANVVEVDEDTPLEMYPEKQVVVPGDSRSQGLQKFDPAVVTAVYHHMMSMIQSGASADHASINFTDKILASNVVTYTSNNTQNDWIVDSGATDHMSA</sequence>
<organism evidence="1 2">
    <name type="scientific">Saponaria officinalis</name>
    <name type="common">Common soapwort</name>
    <name type="synonym">Lychnis saponaria</name>
    <dbReference type="NCBI Taxonomy" id="3572"/>
    <lineage>
        <taxon>Eukaryota</taxon>
        <taxon>Viridiplantae</taxon>
        <taxon>Streptophyta</taxon>
        <taxon>Embryophyta</taxon>
        <taxon>Tracheophyta</taxon>
        <taxon>Spermatophyta</taxon>
        <taxon>Magnoliopsida</taxon>
        <taxon>eudicotyledons</taxon>
        <taxon>Gunneridae</taxon>
        <taxon>Pentapetalae</taxon>
        <taxon>Caryophyllales</taxon>
        <taxon>Caryophyllaceae</taxon>
        <taxon>Caryophylleae</taxon>
        <taxon>Saponaria</taxon>
    </lineage>
</organism>
<name>A0AAW1I047_SAPOF</name>
<evidence type="ECO:0000313" key="1">
    <source>
        <dbReference type="EMBL" id="KAK9681784.1"/>
    </source>
</evidence>
<dbReference type="PANTHER" id="PTHR34222">
    <property type="entry name" value="GAG_PRE-INTEGRS DOMAIN-CONTAINING PROTEIN"/>
    <property type="match status" value="1"/>
</dbReference>
<evidence type="ECO:0008006" key="3">
    <source>
        <dbReference type="Google" id="ProtNLM"/>
    </source>
</evidence>
<dbReference type="AlphaFoldDB" id="A0AAW1I047"/>
<dbReference type="GO" id="GO:0003676">
    <property type="term" value="F:nucleic acid binding"/>
    <property type="evidence" value="ECO:0007669"/>
    <property type="project" value="InterPro"/>
</dbReference>
<gene>
    <name evidence="1" type="ORF">RND81_10G027700</name>
</gene>
<dbReference type="PANTHER" id="PTHR34222:SF99">
    <property type="entry name" value="PROTEIN, PUTATIVE-RELATED"/>
    <property type="match status" value="1"/>
</dbReference>
<dbReference type="SUPFAM" id="SSF57756">
    <property type="entry name" value="Retrovirus zinc finger-like domains"/>
    <property type="match status" value="1"/>
</dbReference>
<evidence type="ECO:0000313" key="2">
    <source>
        <dbReference type="Proteomes" id="UP001443914"/>
    </source>
</evidence>
<reference evidence="1" key="1">
    <citation type="submission" date="2024-03" db="EMBL/GenBank/DDBJ databases">
        <title>WGS assembly of Saponaria officinalis var. Norfolk2.</title>
        <authorList>
            <person name="Jenkins J."/>
            <person name="Shu S."/>
            <person name="Grimwood J."/>
            <person name="Barry K."/>
            <person name="Goodstein D."/>
            <person name="Schmutz J."/>
            <person name="Leebens-Mack J."/>
            <person name="Osbourn A."/>
        </authorList>
    </citation>
    <scope>NUCLEOTIDE SEQUENCE [LARGE SCALE GENOMIC DNA]</scope>
    <source>
        <strain evidence="1">JIC</strain>
    </source>
</reference>
<comment type="caution">
    <text evidence="1">The sequence shown here is derived from an EMBL/GenBank/DDBJ whole genome shotgun (WGS) entry which is preliminary data.</text>
</comment>
<proteinExistence type="predicted"/>
<dbReference type="GO" id="GO:0008270">
    <property type="term" value="F:zinc ion binding"/>
    <property type="evidence" value="ECO:0007669"/>
    <property type="project" value="InterPro"/>
</dbReference>
<dbReference type="InterPro" id="IPR036875">
    <property type="entry name" value="Znf_CCHC_sf"/>
</dbReference>
<accession>A0AAW1I047</accession>